<dbReference type="InterPro" id="IPR011758">
    <property type="entry name" value="RimK-rel_E_lig"/>
</dbReference>
<name>A0ABQ1I2I2_9ALTE</name>
<protein>
    <submittedName>
        <fullName evidence="4">Alpha-L-glutamate ligase-like protein</fullName>
    </submittedName>
</protein>
<dbReference type="Proteomes" id="UP000651977">
    <property type="component" value="Unassembled WGS sequence"/>
</dbReference>
<evidence type="ECO:0000313" key="4">
    <source>
        <dbReference type="EMBL" id="GGB10011.1"/>
    </source>
</evidence>
<sequence>MLGQFSSPFKLARKGIMGMNQRNTCYISRYNPRKLYPLVDNKLKTKIIAQRDEVTIPALIGVVRTQHDIQSIIPLLHKHSGFVIKPAKGSGGKGILVITKQQAGLFFKPSGAQASEEDIKRHCSNILAGLFSLGGSPDVAVIEALIEFDSCFDGFSFEGVPDVRVIVFQGYPVMAMMRLSTAASDGKANLHQGAVGVGIDIGTGKALHAVQFDRPIDVHPDTDRPLRELEVPHWQRLLELASNCYEMSGMGYLGTDMVLDKSNGPMLLELNARPGLAIQIANGEGILPRLKLVEKMIAQGQKLNPLERVEFSKKEFAR</sequence>
<evidence type="ECO:0000313" key="5">
    <source>
        <dbReference type="Proteomes" id="UP000651977"/>
    </source>
</evidence>
<dbReference type="SUPFAM" id="SSF56059">
    <property type="entry name" value="Glutathione synthetase ATP-binding domain-like"/>
    <property type="match status" value="1"/>
</dbReference>
<dbReference type="PANTHER" id="PTHR21621:SF0">
    <property type="entry name" value="BETA-CITRYLGLUTAMATE SYNTHASE B-RELATED"/>
    <property type="match status" value="1"/>
</dbReference>
<dbReference type="PANTHER" id="PTHR21621">
    <property type="entry name" value="RIBOSOMAL PROTEIN S6 MODIFICATION PROTEIN"/>
    <property type="match status" value="1"/>
</dbReference>
<feature type="domain" description="ATP-grasp" evidence="3">
    <location>
        <begin position="46"/>
        <end position="298"/>
    </location>
</feature>
<dbReference type="Pfam" id="PF14397">
    <property type="entry name" value="ATPgrasp_ST"/>
    <property type="match status" value="1"/>
</dbReference>
<dbReference type="NCBIfam" id="TIGR02291">
    <property type="entry name" value="rimK_rel_E_lig"/>
    <property type="match status" value="1"/>
</dbReference>
<organism evidence="4 5">
    <name type="scientific">Agarivorans gilvus</name>
    <dbReference type="NCBI Taxonomy" id="680279"/>
    <lineage>
        <taxon>Bacteria</taxon>
        <taxon>Pseudomonadati</taxon>
        <taxon>Pseudomonadota</taxon>
        <taxon>Gammaproteobacteria</taxon>
        <taxon>Alteromonadales</taxon>
        <taxon>Alteromonadaceae</taxon>
        <taxon>Agarivorans</taxon>
    </lineage>
</organism>
<keyword evidence="5" id="KW-1185">Reference proteome</keyword>
<reference evidence="5" key="1">
    <citation type="journal article" date="2019" name="Int. J. Syst. Evol. Microbiol.">
        <title>The Global Catalogue of Microorganisms (GCM) 10K type strain sequencing project: providing services to taxonomists for standard genome sequencing and annotation.</title>
        <authorList>
            <consortium name="The Broad Institute Genomics Platform"/>
            <consortium name="The Broad Institute Genome Sequencing Center for Infectious Disease"/>
            <person name="Wu L."/>
            <person name="Ma J."/>
        </authorList>
    </citation>
    <scope>NUCLEOTIDE SEQUENCE [LARGE SCALE GENOMIC DNA]</scope>
    <source>
        <strain evidence="5">CGMCC 1.10131</strain>
    </source>
</reference>
<dbReference type="Gene3D" id="3.30.470.20">
    <property type="entry name" value="ATP-grasp fold, B domain"/>
    <property type="match status" value="1"/>
</dbReference>
<dbReference type="EMBL" id="BMDY01000014">
    <property type="protein sequence ID" value="GGB10011.1"/>
    <property type="molecule type" value="Genomic_DNA"/>
</dbReference>
<dbReference type="PROSITE" id="PS50975">
    <property type="entry name" value="ATP_GRASP"/>
    <property type="match status" value="1"/>
</dbReference>
<keyword evidence="2" id="KW-0547">Nucleotide-binding</keyword>
<evidence type="ECO:0000256" key="1">
    <source>
        <dbReference type="ARBA" id="ARBA00023211"/>
    </source>
</evidence>
<gene>
    <name evidence="4" type="ORF">GCM10007414_24220</name>
</gene>
<dbReference type="InterPro" id="IPR039523">
    <property type="entry name" value="RimK-rel_E_lig_ATP-grasp"/>
</dbReference>
<keyword evidence="2" id="KW-0067">ATP-binding</keyword>
<accession>A0ABQ1I2I2</accession>
<keyword evidence="1" id="KW-0464">Manganese</keyword>
<dbReference type="RefSeq" id="WP_055732025.1">
    <property type="nucleotide sequence ID" value="NZ_BMDY01000014.1"/>
</dbReference>
<dbReference type="InterPro" id="IPR011761">
    <property type="entry name" value="ATP-grasp"/>
</dbReference>
<comment type="caution">
    <text evidence="4">The sequence shown here is derived from an EMBL/GenBank/DDBJ whole genome shotgun (WGS) entry which is preliminary data.</text>
</comment>
<evidence type="ECO:0000259" key="3">
    <source>
        <dbReference type="PROSITE" id="PS50975"/>
    </source>
</evidence>
<evidence type="ECO:0000256" key="2">
    <source>
        <dbReference type="PROSITE-ProRule" id="PRU00409"/>
    </source>
</evidence>
<proteinExistence type="predicted"/>